<keyword evidence="2" id="KW-1185">Reference proteome</keyword>
<organism evidence="1 2">
    <name type="scientific">Paludibaculum fermentans</name>
    <dbReference type="NCBI Taxonomy" id="1473598"/>
    <lineage>
        <taxon>Bacteria</taxon>
        <taxon>Pseudomonadati</taxon>
        <taxon>Acidobacteriota</taxon>
        <taxon>Terriglobia</taxon>
        <taxon>Bryobacterales</taxon>
        <taxon>Bryobacteraceae</taxon>
        <taxon>Paludibaculum</taxon>
    </lineage>
</organism>
<dbReference type="EMBL" id="CP063849">
    <property type="protein sequence ID" value="QOY86941.1"/>
    <property type="molecule type" value="Genomic_DNA"/>
</dbReference>
<sequence>MIHTEKQLDFTTGQVNVIWQSVEAPTALLNHAELCHSIFGPSRVGVPQMNAWIQSDGRLLNKPTHFENREGRF</sequence>
<dbReference type="KEGG" id="pfer:IRI77_29830"/>
<name>A0A7S7NNN6_PALFE</name>
<proteinExistence type="predicted"/>
<accession>A0A7S7NNN6</accession>
<dbReference type="RefSeq" id="WP_194448610.1">
    <property type="nucleotide sequence ID" value="NZ_CP063849.1"/>
</dbReference>
<dbReference type="AlphaFoldDB" id="A0A7S7NNN6"/>
<evidence type="ECO:0000313" key="2">
    <source>
        <dbReference type="Proteomes" id="UP000593892"/>
    </source>
</evidence>
<protein>
    <submittedName>
        <fullName evidence="1">Uncharacterized protein</fullName>
    </submittedName>
</protein>
<evidence type="ECO:0000313" key="1">
    <source>
        <dbReference type="EMBL" id="QOY86941.1"/>
    </source>
</evidence>
<gene>
    <name evidence="1" type="ORF">IRI77_29830</name>
</gene>
<reference evidence="1 2" key="1">
    <citation type="submission" date="2020-10" db="EMBL/GenBank/DDBJ databases">
        <title>Complete genome sequence of Paludibaculum fermentans P105T, a facultatively anaerobic acidobacterium capable of dissimilatory Fe(III) reduction.</title>
        <authorList>
            <person name="Dedysh S.N."/>
            <person name="Beletsky A.V."/>
            <person name="Kulichevskaya I.S."/>
            <person name="Mardanov A.V."/>
            <person name="Ravin N.V."/>
        </authorList>
    </citation>
    <scope>NUCLEOTIDE SEQUENCE [LARGE SCALE GENOMIC DNA]</scope>
    <source>
        <strain evidence="1 2">P105</strain>
    </source>
</reference>
<dbReference type="Proteomes" id="UP000593892">
    <property type="component" value="Chromosome"/>
</dbReference>